<comment type="catalytic activity">
    <reaction evidence="9">
        <text>alpha-D-glucosaminyl-[heparan sulfate](n) + 3'-phosphoadenylyl sulfate = 6-sulfo-alpha-D-glucosaminyl-[heparan sulfate](n) + adenosine 3',5'-bisphosphate + H(+)</text>
        <dbReference type="Rhea" id="RHEA:56604"/>
        <dbReference type="Rhea" id="RHEA-COMP:9830"/>
        <dbReference type="Rhea" id="RHEA-COMP:14621"/>
        <dbReference type="ChEBI" id="CHEBI:15378"/>
        <dbReference type="ChEBI" id="CHEBI:58339"/>
        <dbReference type="ChEBI" id="CHEBI:58343"/>
        <dbReference type="ChEBI" id="CHEBI:58388"/>
        <dbReference type="ChEBI" id="CHEBI:140604"/>
    </reaction>
</comment>
<dbReference type="Gene3D" id="3.40.50.300">
    <property type="entry name" value="P-loop containing nucleotide triphosphate hydrolases"/>
    <property type="match status" value="1"/>
</dbReference>
<keyword evidence="6" id="KW-1133">Transmembrane helix</keyword>
<evidence type="ECO:0000313" key="11">
    <source>
        <dbReference type="Ensembl" id="ENSOMYP00000086995.2"/>
    </source>
</evidence>
<sequence>MDCPYNLANNRQVRMLADLSLVGCYNVSAMSEDERWAVLLESAKWNLRGMAFFGLTEYQRETQYLFERIFRLAFISLFTQLNGTRAASIEFVPETQLQVRHLNQWDEELYEYARDLLLHRFQVAREQERKQARERRQQKRRRLRGKLGSTRLGMGWPSGPAISASGQRPRLGRQSPPTYDHPPQKGSIRRGEVESLLRLRCSCQTGGEIWDTHIVKTLH</sequence>
<keyword evidence="12" id="KW-1185">Reference proteome</keyword>
<keyword evidence="4" id="KW-0812">Transmembrane</keyword>
<protein>
    <recommendedName>
        <fullName evidence="9">Heparan-sulfate 6-O-sulfotransferase</fullName>
        <ecNumber evidence="9">2.8.2.-</ecNumber>
    </recommendedName>
</protein>
<feature type="region of interest" description="Disordered" evidence="10">
    <location>
        <begin position="149"/>
        <end position="191"/>
    </location>
</feature>
<dbReference type="GO" id="GO:0016020">
    <property type="term" value="C:membrane"/>
    <property type="evidence" value="ECO:0007669"/>
    <property type="project" value="UniProtKB-SubCell"/>
</dbReference>
<comment type="similarity">
    <text evidence="2 9">Belongs to the sulfotransferase 6 family.</text>
</comment>
<evidence type="ECO:0000256" key="9">
    <source>
        <dbReference type="RuleBase" id="RU364122"/>
    </source>
</evidence>
<evidence type="ECO:0000256" key="8">
    <source>
        <dbReference type="ARBA" id="ARBA00023180"/>
    </source>
</evidence>
<dbReference type="GO" id="GO:0017095">
    <property type="term" value="F:heparan sulfate 6-sulfotransferase activity"/>
    <property type="evidence" value="ECO:0007669"/>
    <property type="project" value="TreeGrafter"/>
</dbReference>
<evidence type="ECO:0000256" key="6">
    <source>
        <dbReference type="ARBA" id="ARBA00022989"/>
    </source>
</evidence>
<dbReference type="Proteomes" id="UP000694395">
    <property type="component" value="Chromosome 31"/>
</dbReference>
<evidence type="ECO:0000256" key="10">
    <source>
        <dbReference type="SAM" id="MobiDB-lite"/>
    </source>
</evidence>
<comment type="function">
    <text evidence="9">6-O-sulfation enzyme which catalyzes the transfer of sulfate from 3'-phosphoadenosine 5'-phosphosulfate (PAPS) to position 6 of the N-sulfoglucosamine residue (GlcNS) of heparan sulfate.</text>
</comment>
<evidence type="ECO:0000256" key="1">
    <source>
        <dbReference type="ARBA" id="ARBA00004606"/>
    </source>
</evidence>
<keyword evidence="5 9" id="KW-0735">Signal-anchor</keyword>
<dbReference type="Ensembl" id="ENSOMYT00000094780.2">
    <property type="protein sequence ID" value="ENSOMYP00000086995.2"/>
    <property type="gene ID" value="ENSOMYG00000040261.2"/>
</dbReference>
<evidence type="ECO:0000256" key="3">
    <source>
        <dbReference type="ARBA" id="ARBA00022679"/>
    </source>
</evidence>
<keyword evidence="8" id="KW-0325">Glycoprotein</keyword>
<dbReference type="InterPro" id="IPR005331">
    <property type="entry name" value="Sulfotransferase"/>
</dbReference>
<keyword evidence="3 9" id="KW-0808">Transferase</keyword>
<accession>A0A8C7TQL1</accession>
<evidence type="ECO:0000313" key="12">
    <source>
        <dbReference type="Proteomes" id="UP000694395"/>
    </source>
</evidence>
<comment type="subcellular location">
    <subcellularLocation>
        <location evidence="1 9">Membrane</location>
        <topology evidence="1 9">Single-pass type II membrane protein</topology>
    </subcellularLocation>
</comment>
<evidence type="ECO:0000256" key="2">
    <source>
        <dbReference type="ARBA" id="ARBA00010109"/>
    </source>
</evidence>
<dbReference type="AlphaFoldDB" id="A0A8C7TQL1"/>
<organism evidence="11 12">
    <name type="scientific">Oncorhynchus mykiss</name>
    <name type="common">Rainbow trout</name>
    <name type="synonym">Salmo gairdneri</name>
    <dbReference type="NCBI Taxonomy" id="8022"/>
    <lineage>
        <taxon>Eukaryota</taxon>
        <taxon>Metazoa</taxon>
        <taxon>Chordata</taxon>
        <taxon>Craniata</taxon>
        <taxon>Vertebrata</taxon>
        <taxon>Euteleostomi</taxon>
        <taxon>Actinopterygii</taxon>
        <taxon>Neopterygii</taxon>
        <taxon>Teleostei</taxon>
        <taxon>Protacanthopterygii</taxon>
        <taxon>Salmoniformes</taxon>
        <taxon>Salmonidae</taxon>
        <taxon>Salmoninae</taxon>
        <taxon>Oncorhynchus</taxon>
    </lineage>
</organism>
<proteinExistence type="inferred from homology"/>
<evidence type="ECO:0000256" key="5">
    <source>
        <dbReference type="ARBA" id="ARBA00022968"/>
    </source>
</evidence>
<reference evidence="11" key="3">
    <citation type="submission" date="2025-09" db="UniProtKB">
        <authorList>
            <consortium name="Ensembl"/>
        </authorList>
    </citation>
    <scope>IDENTIFICATION</scope>
</reference>
<dbReference type="EC" id="2.8.2.-" evidence="9"/>
<dbReference type="InterPro" id="IPR010635">
    <property type="entry name" value="Heparan_SO4-6-sulfoTrfase"/>
</dbReference>
<dbReference type="GeneTree" id="ENSGT00950000183071"/>
<dbReference type="PANTHER" id="PTHR12812:SF6">
    <property type="entry name" value="HEPARAN-SULFATE 6-O-SULFOTRANSFERASE 2"/>
    <property type="match status" value="1"/>
</dbReference>
<evidence type="ECO:0000256" key="7">
    <source>
        <dbReference type="ARBA" id="ARBA00023136"/>
    </source>
</evidence>
<dbReference type="InterPro" id="IPR027417">
    <property type="entry name" value="P-loop_NTPase"/>
</dbReference>
<dbReference type="PANTHER" id="PTHR12812">
    <property type="entry name" value="HEPARAN SULFATE 6-O-SULFOTRANSFERASE 3"/>
    <property type="match status" value="1"/>
</dbReference>
<reference evidence="11" key="1">
    <citation type="submission" date="2020-07" db="EMBL/GenBank/DDBJ databases">
        <title>A long reads based de novo assembly of the rainbow trout Arlee double haploid line genome.</title>
        <authorList>
            <person name="Gao G."/>
            <person name="Palti Y."/>
        </authorList>
    </citation>
    <scope>NUCLEOTIDE SEQUENCE [LARGE SCALE GENOMIC DNA]</scope>
</reference>
<name>A0A8C7TQL1_ONCMY</name>
<dbReference type="Pfam" id="PF03567">
    <property type="entry name" value="Sulfotransfer_2"/>
    <property type="match status" value="1"/>
</dbReference>
<keyword evidence="7 9" id="KW-0472">Membrane</keyword>
<reference evidence="11" key="2">
    <citation type="submission" date="2025-08" db="UniProtKB">
        <authorList>
            <consortium name="Ensembl"/>
        </authorList>
    </citation>
    <scope>IDENTIFICATION</scope>
</reference>
<evidence type="ECO:0000256" key="4">
    <source>
        <dbReference type="ARBA" id="ARBA00022692"/>
    </source>
</evidence>